<dbReference type="RefSeq" id="WP_154621584.1">
    <property type="nucleotide sequence ID" value="NZ_VUNL01000016.1"/>
</dbReference>
<evidence type="ECO:0000256" key="2">
    <source>
        <dbReference type="SAM" id="SignalP"/>
    </source>
</evidence>
<comment type="caution">
    <text evidence="4">The sequence shown here is derived from an EMBL/GenBank/DDBJ whole genome shotgun (WGS) entry which is preliminary data.</text>
</comment>
<feature type="chain" id="PRO_5026065339" description="SLH domain-containing protein" evidence="2">
    <location>
        <begin position="25"/>
        <end position="552"/>
    </location>
</feature>
<sequence length="552" mass="61953">MNKRKLMLGLACLAAVNVSAVAEAGANPFACVPFESGLYEDVAALVHDGLIYGYTDSTFDAKHPLSRYEMAIFTGKALTGYQSAGPEDRARITKLATQFRDELAGMGASLPGTQKSRSSRKKTGGESGGSKGRIGNVEITGHIEHLWNAERKTYTNETKASSRYKNSTEDKYFDLEVQLNAKANLGGGWTGNVGFYGAKDRGGIVRANENIDGHFDITRAYFMGPVNKRATLEVGRDKSATFKSIVMGEYWNGARWSQRINKNLTLNFTYAKPDYNKKTQISGATYTSSTYKYKDGQWVKNSPNYQKTGQSLPSEATTGGNLPSSYEYTYTKNGDTYKTVYSDPVFTYTDPRSVAQTYVNPGGSSITFESIEANYRFSPKWRMDLGWWQTHAHFLATNPYSSKKTVLDAQNLYNNQEYANTHLGEMRLFYQPTRKWAFSANLTKSDRSEQNTAWMAGVSYGRYSSQQPHSWQTTLHYGRCGREAYIKSGSDMKNDMCGGKGLEYYFYYVPTKNIVTTFRYLRVKPIDIPLGGSGQLAPFVQSEYRAEIDWYF</sequence>
<dbReference type="PROSITE" id="PS51272">
    <property type="entry name" value="SLH"/>
    <property type="match status" value="1"/>
</dbReference>
<keyword evidence="5" id="KW-1185">Reference proteome</keyword>
<dbReference type="InterPro" id="IPR001119">
    <property type="entry name" value="SLH_dom"/>
</dbReference>
<evidence type="ECO:0000256" key="1">
    <source>
        <dbReference type="SAM" id="MobiDB-lite"/>
    </source>
</evidence>
<feature type="region of interest" description="Disordered" evidence="1">
    <location>
        <begin position="106"/>
        <end position="135"/>
    </location>
</feature>
<accession>A0A6I2UUE1</accession>
<dbReference type="Proteomes" id="UP000430222">
    <property type="component" value="Unassembled WGS sequence"/>
</dbReference>
<keyword evidence="2" id="KW-0732">Signal</keyword>
<organism evidence="4 5">
    <name type="scientific">Selenomonas montiformis</name>
    <dbReference type="NCBI Taxonomy" id="2652285"/>
    <lineage>
        <taxon>Bacteria</taxon>
        <taxon>Bacillati</taxon>
        <taxon>Bacillota</taxon>
        <taxon>Negativicutes</taxon>
        <taxon>Selenomonadales</taxon>
        <taxon>Selenomonadaceae</taxon>
        <taxon>Selenomonas</taxon>
    </lineage>
</organism>
<evidence type="ECO:0000313" key="4">
    <source>
        <dbReference type="EMBL" id="MSV25818.1"/>
    </source>
</evidence>
<name>A0A6I2UUE1_9FIRM</name>
<protein>
    <recommendedName>
        <fullName evidence="3">SLH domain-containing protein</fullName>
    </recommendedName>
</protein>
<evidence type="ECO:0000313" key="5">
    <source>
        <dbReference type="Proteomes" id="UP000430222"/>
    </source>
</evidence>
<evidence type="ECO:0000259" key="3">
    <source>
        <dbReference type="PROSITE" id="PS51272"/>
    </source>
</evidence>
<feature type="domain" description="SLH" evidence="3">
    <location>
        <begin position="25"/>
        <end position="88"/>
    </location>
</feature>
<feature type="signal peptide" evidence="2">
    <location>
        <begin position="1"/>
        <end position="24"/>
    </location>
</feature>
<proteinExistence type="predicted"/>
<dbReference type="EMBL" id="VUNL01000016">
    <property type="protein sequence ID" value="MSV25818.1"/>
    <property type="molecule type" value="Genomic_DNA"/>
</dbReference>
<gene>
    <name evidence="4" type="ORF">FYJ78_11725</name>
</gene>
<dbReference type="AlphaFoldDB" id="A0A6I2UUE1"/>
<reference evidence="4 5" key="1">
    <citation type="submission" date="2019-08" db="EMBL/GenBank/DDBJ databases">
        <title>In-depth cultivation of the pig gut microbiome towards novel bacterial diversity and tailored functional studies.</title>
        <authorList>
            <person name="Wylensek D."/>
            <person name="Hitch T.C.A."/>
            <person name="Clavel T."/>
        </authorList>
    </citation>
    <scope>NUCLEOTIDE SEQUENCE [LARGE SCALE GENOMIC DNA]</scope>
    <source>
        <strain evidence="5">WCA-380-WT-3B3</strain>
    </source>
</reference>